<evidence type="ECO:0000313" key="6">
    <source>
        <dbReference type="EMBL" id="CAG9326065.1"/>
    </source>
</evidence>
<dbReference type="SUPFAM" id="SSF57850">
    <property type="entry name" value="RING/U-box"/>
    <property type="match status" value="1"/>
</dbReference>
<gene>
    <name evidence="6" type="ORF">BSTOLATCC_MIC40506</name>
</gene>
<keyword evidence="1" id="KW-0479">Metal-binding</keyword>
<dbReference type="InterPro" id="IPR011016">
    <property type="entry name" value="Znf_RING-CH"/>
</dbReference>
<accession>A0AAU9JIH0</accession>
<dbReference type="SMART" id="SM00184">
    <property type="entry name" value="RING"/>
    <property type="match status" value="1"/>
</dbReference>
<keyword evidence="2 4" id="KW-0863">Zinc-finger</keyword>
<dbReference type="Pfam" id="PF13639">
    <property type="entry name" value="zf-RING_2"/>
    <property type="match status" value="1"/>
</dbReference>
<dbReference type="SMART" id="SM00744">
    <property type="entry name" value="RINGv"/>
    <property type="match status" value="1"/>
</dbReference>
<dbReference type="InterPro" id="IPR013083">
    <property type="entry name" value="Znf_RING/FYVE/PHD"/>
</dbReference>
<dbReference type="Proteomes" id="UP001162131">
    <property type="component" value="Unassembled WGS sequence"/>
</dbReference>
<feature type="domain" description="RING-type" evidence="5">
    <location>
        <begin position="116"/>
        <end position="157"/>
    </location>
</feature>
<dbReference type="InterPro" id="IPR001841">
    <property type="entry name" value="Znf_RING"/>
</dbReference>
<evidence type="ECO:0000259" key="5">
    <source>
        <dbReference type="PROSITE" id="PS50089"/>
    </source>
</evidence>
<protein>
    <recommendedName>
        <fullName evidence="5">RING-type domain-containing protein</fullName>
    </recommendedName>
</protein>
<reference evidence="6" key="1">
    <citation type="submission" date="2021-09" db="EMBL/GenBank/DDBJ databases">
        <authorList>
            <consortium name="AG Swart"/>
            <person name="Singh M."/>
            <person name="Singh A."/>
            <person name="Seah K."/>
            <person name="Emmerich C."/>
        </authorList>
    </citation>
    <scope>NUCLEOTIDE SEQUENCE</scope>
    <source>
        <strain evidence="6">ATCC30299</strain>
    </source>
</reference>
<dbReference type="CDD" id="cd16454">
    <property type="entry name" value="RING-H2_PA-TM-RING"/>
    <property type="match status" value="1"/>
</dbReference>
<dbReference type="PANTHER" id="PTHR45931">
    <property type="entry name" value="SI:CH211-59O9.10"/>
    <property type="match status" value="1"/>
</dbReference>
<keyword evidence="3" id="KW-0862">Zinc</keyword>
<dbReference type="GO" id="GO:0006511">
    <property type="term" value="P:ubiquitin-dependent protein catabolic process"/>
    <property type="evidence" value="ECO:0007669"/>
    <property type="project" value="TreeGrafter"/>
</dbReference>
<sequence>MISSYFRYWCHSCLHEFQNASEMINCIYCQSEYIEEIDPNEPHPQQFVPEMNRQQNRPVDPRMNFMVFGFQLVPPNIQGLMSMFGANSGPSPANEAAISRCSTLKFEELSEDCLDCPVCKDNFTKQSDLLKLPCNHIFHKECVVNWLKRRNSCPVCRFVIPTS</sequence>
<dbReference type="EMBL" id="CAJZBQ010000040">
    <property type="protein sequence ID" value="CAG9326065.1"/>
    <property type="molecule type" value="Genomic_DNA"/>
</dbReference>
<proteinExistence type="predicted"/>
<keyword evidence="7" id="KW-1185">Reference proteome</keyword>
<dbReference type="GO" id="GO:0008270">
    <property type="term" value="F:zinc ion binding"/>
    <property type="evidence" value="ECO:0007669"/>
    <property type="project" value="UniProtKB-KW"/>
</dbReference>
<dbReference type="PROSITE" id="PS50089">
    <property type="entry name" value="ZF_RING_2"/>
    <property type="match status" value="1"/>
</dbReference>
<comment type="caution">
    <text evidence="6">The sequence shown here is derived from an EMBL/GenBank/DDBJ whole genome shotgun (WGS) entry which is preliminary data.</text>
</comment>
<dbReference type="InterPro" id="IPR051834">
    <property type="entry name" value="RING_finger_E3_ligase"/>
</dbReference>
<dbReference type="Gene3D" id="3.30.40.10">
    <property type="entry name" value="Zinc/RING finger domain, C3HC4 (zinc finger)"/>
    <property type="match status" value="1"/>
</dbReference>
<organism evidence="6 7">
    <name type="scientific">Blepharisma stoltei</name>
    <dbReference type="NCBI Taxonomy" id="1481888"/>
    <lineage>
        <taxon>Eukaryota</taxon>
        <taxon>Sar</taxon>
        <taxon>Alveolata</taxon>
        <taxon>Ciliophora</taxon>
        <taxon>Postciliodesmatophora</taxon>
        <taxon>Heterotrichea</taxon>
        <taxon>Heterotrichida</taxon>
        <taxon>Blepharismidae</taxon>
        <taxon>Blepharisma</taxon>
    </lineage>
</organism>
<evidence type="ECO:0000256" key="2">
    <source>
        <dbReference type="ARBA" id="ARBA00022771"/>
    </source>
</evidence>
<evidence type="ECO:0000256" key="4">
    <source>
        <dbReference type="PROSITE-ProRule" id="PRU00175"/>
    </source>
</evidence>
<dbReference type="AlphaFoldDB" id="A0AAU9JIH0"/>
<dbReference type="GO" id="GO:0005634">
    <property type="term" value="C:nucleus"/>
    <property type="evidence" value="ECO:0007669"/>
    <property type="project" value="TreeGrafter"/>
</dbReference>
<name>A0AAU9JIH0_9CILI</name>
<evidence type="ECO:0000256" key="1">
    <source>
        <dbReference type="ARBA" id="ARBA00022723"/>
    </source>
</evidence>
<evidence type="ECO:0000256" key="3">
    <source>
        <dbReference type="ARBA" id="ARBA00022833"/>
    </source>
</evidence>
<evidence type="ECO:0000313" key="7">
    <source>
        <dbReference type="Proteomes" id="UP001162131"/>
    </source>
</evidence>
<dbReference type="PANTHER" id="PTHR45931:SF3">
    <property type="entry name" value="RING ZINC FINGER-CONTAINING PROTEIN"/>
    <property type="match status" value="1"/>
</dbReference>
<dbReference type="GO" id="GO:0061630">
    <property type="term" value="F:ubiquitin protein ligase activity"/>
    <property type="evidence" value="ECO:0007669"/>
    <property type="project" value="TreeGrafter"/>
</dbReference>